<dbReference type="GO" id="GO:0046521">
    <property type="term" value="P:sphingoid catabolic process"/>
    <property type="evidence" value="ECO:0007669"/>
    <property type="project" value="TreeGrafter"/>
</dbReference>
<dbReference type="OrthoDB" id="5515308at2"/>
<dbReference type="EMBL" id="LNYC01000014">
    <property type="protein sequence ID" value="KTD03047.1"/>
    <property type="molecule type" value="Genomic_DNA"/>
</dbReference>
<name>A0A0W0U646_9GAMM</name>
<reference evidence="1 2" key="1">
    <citation type="submission" date="2015-11" db="EMBL/GenBank/DDBJ databases">
        <title>Genomic analysis of 38 Legionella species identifies large and diverse effector repertoires.</title>
        <authorList>
            <person name="Burstein D."/>
            <person name="Amaro F."/>
            <person name="Zusman T."/>
            <person name="Lifshitz Z."/>
            <person name="Cohen O."/>
            <person name="Gilbert J.A."/>
            <person name="Pupko T."/>
            <person name="Shuman H.A."/>
            <person name="Segal G."/>
        </authorList>
    </citation>
    <scope>NUCLEOTIDE SEQUENCE [LARGE SCALE GENOMIC DNA]</scope>
    <source>
        <strain evidence="1 2">ATCC 49504</strain>
    </source>
</reference>
<dbReference type="Pfam" id="PF06127">
    <property type="entry name" value="Mpo1-like"/>
    <property type="match status" value="1"/>
</dbReference>
<dbReference type="Proteomes" id="UP000054785">
    <property type="component" value="Unassembled WGS sequence"/>
</dbReference>
<organism evidence="1 2">
    <name type="scientific">Legionella geestiana</name>
    <dbReference type="NCBI Taxonomy" id="45065"/>
    <lineage>
        <taxon>Bacteria</taxon>
        <taxon>Pseudomonadati</taxon>
        <taxon>Pseudomonadota</taxon>
        <taxon>Gammaproteobacteria</taxon>
        <taxon>Legionellales</taxon>
        <taxon>Legionellaceae</taxon>
        <taxon>Legionella</taxon>
    </lineage>
</organism>
<dbReference type="PANTHER" id="PTHR28026:SF9">
    <property type="entry name" value="2-HYDROXY-PALMITIC ACID DIOXYGENASE MPO1"/>
    <property type="match status" value="1"/>
</dbReference>
<accession>A0A0W0U646</accession>
<comment type="caution">
    <text evidence="1">The sequence shown here is derived from an EMBL/GenBank/DDBJ whole genome shotgun (WGS) entry which is preliminary data.</text>
</comment>
<sequence>MIPFIEQARCYASSHENPLTRYTHFVGVPLIIFAFMVFLGFIHVRVTGIFDLSLATIATLLLLGYYFRLNWRLALAATPVIICLLWVAELVSAAGPGERSLWVFFVTLILGAGLQLLGHFFEGKRPAFMDTPWHMVLAPLYVTAEIIFLSGHMLPLKEAIHAEVTTTHEGEKS</sequence>
<dbReference type="GO" id="GO:0016020">
    <property type="term" value="C:membrane"/>
    <property type="evidence" value="ECO:0007669"/>
    <property type="project" value="GOC"/>
</dbReference>
<keyword evidence="1" id="KW-0812">Transmembrane</keyword>
<keyword evidence="1" id="KW-0472">Membrane</keyword>
<dbReference type="STRING" id="45065.Lgee_0597"/>
<dbReference type="RefSeq" id="WP_028385780.1">
    <property type="nucleotide sequence ID" value="NZ_CAAAHN010000002.1"/>
</dbReference>
<proteinExistence type="predicted"/>
<dbReference type="PATRIC" id="fig|45065.4.peg.637"/>
<keyword evidence="2" id="KW-1185">Reference proteome</keyword>
<protein>
    <submittedName>
        <fullName evidence="1">Transmembrane protein</fullName>
    </submittedName>
</protein>
<dbReference type="InterPro" id="IPR009305">
    <property type="entry name" value="Mpo1-like"/>
</dbReference>
<dbReference type="PANTHER" id="PTHR28026">
    <property type="entry name" value="DUF962 DOMAIN PROTEIN (AFU_ORTHOLOGUE AFUA_8G05310)"/>
    <property type="match status" value="1"/>
</dbReference>
<evidence type="ECO:0000313" key="2">
    <source>
        <dbReference type="Proteomes" id="UP000054785"/>
    </source>
</evidence>
<evidence type="ECO:0000313" key="1">
    <source>
        <dbReference type="EMBL" id="KTD03047.1"/>
    </source>
</evidence>
<dbReference type="AlphaFoldDB" id="A0A0W0U646"/>
<gene>
    <name evidence="1" type="ORF">Lgee_0597</name>
</gene>